<keyword evidence="7 9" id="KW-1133">Transmembrane helix</keyword>
<dbReference type="InterPro" id="IPR042193">
    <property type="entry name" value="FHIPEP_3"/>
</dbReference>
<keyword evidence="8 9" id="KW-0472">Membrane</keyword>
<feature type="transmembrane region" description="Helical" evidence="9">
    <location>
        <begin position="16"/>
        <end position="35"/>
    </location>
</feature>
<dbReference type="PANTHER" id="PTHR30161:SF3">
    <property type="entry name" value="SECRETION SYSTEM APPARATUS PROTEIN SSAV"/>
    <property type="match status" value="1"/>
</dbReference>
<dbReference type="PIRSF" id="PIRSF005419">
    <property type="entry name" value="FlhA"/>
    <property type="match status" value="1"/>
</dbReference>
<feature type="transmembrane region" description="Helical" evidence="9">
    <location>
        <begin position="41"/>
        <end position="60"/>
    </location>
</feature>
<feature type="transmembrane region" description="Helical" evidence="9">
    <location>
        <begin position="72"/>
        <end position="92"/>
    </location>
</feature>
<dbReference type="RefSeq" id="WP_237359505.1">
    <property type="nucleotide sequence ID" value="NZ_CAKLDM010000001.1"/>
</dbReference>
<dbReference type="PANTHER" id="PTHR30161">
    <property type="entry name" value="FLAGELLAR EXPORT PROTEIN, MEMBRANE FLHA SUBUNIT-RELATED"/>
    <property type="match status" value="1"/>
</dbReference>
<evidence type="ECO:0000256" key="2">
    <source>
        <dbReference type="ARBA" id="ARBA00008835"/>
    </source>
</evidence>
<comment type="caution">
    <text evidence="10">The sequence shown here is derived from an EMBL/GenBank/DDBJ whole genome shotgun (WGS) entry which is preliminary data.</text>
</comment>
<dbReference type="InterPro" id="IPR001712">
    <property type="entry name" value="T3SS_FHIPEP"/>
</dbReference>
<evidence type="ECO:0000256" key="9">
    <source>
        <dbReference type="SAM" id="Phobius"/>
    </source>
</evidence>
<dbReference type="InterPro" id="IPR025505">
    <property type="entry name" value="FHIPEP_CS"/>
</dbReference>
<dbReference type="Pfam" id="PF00771">
    <property type="entry name" value="FHIPEP"/>
    <property type="match status" value="1"/>
</dbReference>
<dbReference type="EMBL" id="CAKLDM010000001">
    <property type="protein sequence ID" value="CAH0535989.1"/>
    <property type="molecule type" value="Genomic_DNA"/>
</dbReference>
<keyword evidence="11" id="KW-1185">Reference proteome</keyword>
<comment type="subcellular location">
    <subcellularLocation>
        <location evidence="1">Cell inner membrane</location>
        <topology evidence="1">Multi-pass membrane protein</topology>
    </subcellularLocation>
</comment>
<dbReference type="Gene3D" id="1.10.8.540">
    <property type="entry name" value="FHIPEP family, domain 3"/>
    <property type="match status" value="1"/>
</dbReference>
<dbReference type="Gene3D" id="3.40.30.60">
    <property type="entry name" value="FHIPEP family, domain 1"/>
    <property type="match status" value="1"/>
</dbReference>
<dbReference type="InterPro" id="IPR042194">
    <property type="entry name" value="FHIPEP_1"/>
</dbReference>
<reference evidence="10" key="1">
    <citation type="submission" date="2021-11" db="EMBL/GenBank/DDBJ databases">
        <authorList>
            <person name="Rodrigo-Torres L."/>
            <person name="Arahal R. D."/>
            <person name="Lucena T."/>
        </authorList>
    </citation>
    <scope>NUCLEOTIDE SEQUENCE</scope>
    <source>
        <strain evidence="10">CECT 7928</strain>
    </source>
</reference>
<protein>
    <submittedName>
        <fullName evidence="10">Secretion system apparatus protein SsaV</fullName>
    </submittedName>
</protein>
<organism evidence="10 11">
    <name type="scientific">Vibrio marisflavi CECT 7928</name>
    <dbReference type="NCBI Taxonomy" id="634439"/>
    <lineage>
        <taxon>Bacteria</taxon>
        <taxon>Pseudomonadati</taxon>
        <taxon>Pseudomonadota</taxon>
        <taxon>Gammaproteobacteria</taxon>
        <taxon>Vibrionales</taxon>
        <taxon>Vibrionaceae</taxon>
        <taxon>Vibrio</taxon>
    </lineage>
</organism>
<evidence type="ECO:0000313" key="10">
    <source>
        <dbReference type="EMBL" id="CAH0535989.1"/>
    </source>
</evidence>
<keyword evidence="6 9" id="KW-0812">Transmembrane</keyword>
<dbReference type="NCBIfam" id="TIGR01399">
    <property type="entry name" value="hrcV"/>
    <property type="match status" value="1"/>
</dbReference>
<evidence type="ECO:0000256" key="7">
    <source>
        <dbReference type="ARBA" id="ARBA00022989"/>
    </source>
</evidence>
<keyword evidence="4" id="KW-1003">Cell membrane</keyword>
<dbReference type="PRINTS" id="PR00949">
    <property type="entry name" value="TYPE3IMAPROT"/>
</dbReference>
<proteinExistence type="inferred from homology"/>
<dbReference type="Gene3D" id="3.40.50.12790">
    <property type="entry name" value="FHIPEP family, domain 4"/>
    <property type="match status" value="1"/>
</dbReference>
<dbReference type="InterPro" id="IPR006302">
    <property type="entry name" value="T3SS_HrcV"/>
</dbReference>
<comment type="similarity">
    <text evidence="2">Belongs to the FHIPEP (flagella/HR/invasion proteins export pore) family.</text>
</comment>
<name>A0ABN8DYJ2_9VIBR</name>
<evidence type="ECO:0000256" key="3">
    <source>
        <dbReference type="ARBA" id="ARBA00022448"/>
    </source>
</evidence>
<dbReference type="InterPro" id="IPR042196">
    <property type="entry name" value="FHIPEP_4"/>
</dbReference>
<dbReference type="Proteomes" id="UP000838748">
    <property type="component" value="Unassembled WGS sequence"/>
</dbReference>
<evidence type="ECO:0000313" key="11">
    <source>
        <dbReference type="Proteomes" id="UP000838748"/>
    </source>
</evidence>
<feature type="transmembrane region" description="Helical" evidence="9">
    <location>
        <begin position="281"/>
        <end position="297"/>
    </location>
</feature>
<evidence type="ECO:0000256" key="4">
    <source>
        <dbReference type="ARBA" id="ARBA00022475"/>
    </source>
</evidence>
<sequence length="683" mass="74627">MKSLTKFLSVASGRQDVILIIMLMVAIFMMILPLPTALVDLLIAVNLTFSIILLMIAVYIREPLEFSVFPSVLLITTLFRLSLTISTSRLILLQHDAGEIVYTFGNFVVGGNMVVGMIIFAIITIVQFIVITKGSERVAEVGARFSLDGMPGKQMSIDGDMRAGTIDAAEAKRQRTLVQKESQLYGAMDGAMKFVKGDAIAGMIVILVNILGGITVGVMQHGMSASEAASTYSILSVGDGLIAQIPALLISITAGIIVTRVPGEEKQNLAKDLTNQIGHQPQALLIAVGVLMIFAIIPGFPFFVFLTLAALLLAAALFLMRKNKASASGVGAHSASNEESGAGSISPGAVPLMVRLSPELAKQGDLLAAVDDLRWKKFEQLGVPLPEVILQQDAHLPERTMQVLLYQETVLSIQLPENYTLVEGDAESFSNSAEQYLPFGSSKLCWVEVSQGESISTTGVTVYKGAEQVIALLSKVLDRFASEFIGVQECRFLMDGMENKYSELVKELQRQLPIGKIAEILQRLVAENISIRDLRSIFEALLEWSQKEKDVVLLTEYVRVALRRHIIGRYKKSAANIHCHLIGDGIENLIRESIRQTSAGGYSALSPQQNSLILEQIRKFTLASEEETVLLTAIDVRRYLRKIIEKDLYTLSVLSFQELGEEVELKVQGSIDLIGEELTDAVA</sequence>
<gene>
    <name evidence="10" type="primary">ssaV</name>
    <name evidence="10" type="ORF">VMF7928_00086</name>
</gene>
<feature type="transmembrane region" description="Helical" evidence="9">
    <location>
        <begin position="104"/>
        <end position="130"/>
    </location>
</feature>
<evidence type="ECO:0000256" key="8">
    <source>
        <dbReference type="ARBA" id="ARBA00023136"/>
    </source>
</evidence>
<dbReference type="PROSITE" id="PS00994">
    <property type="entry name" value="FHIPEP"/>
    <property type="match status" value="1"/>
</dbReference>
<evidence type="ECO:0000256" key="6">
    <source>
        <dbReference type="ARBA" id="ARBA00022692"/>
    </source>
</evidence>
<accession>A0ABN8DYJ2</accession>
<feature type="transmembrane region" description="Helical" evidence="9">
    <location>
        <begin position="241"/>
        <end position="261"/>
    </location>
</feature>
<evidence type="ECO:0000256" key="5">
    <source>
        <dbReference type="ARBA" id="ARBA00022519"/>
    </source>
</evidence>
<dbReference type="NCBIfam" id="NF009363">
    <property type="entry name" value="PRK12720.1"/>
    <property type="match status" value="1"/>
</dbReference>
<evidence type="ECO:0000256" key="1">
    <source>
        <dbReference type="ARBA" id="ARBA00004429"/>
    </source>
</evidence>
<feature type="transmembrane region" description="Helical" evidence="9">
    <location>
        <begin position="199"/>
        <end position="221"/>
    </location>
</feature>
<keyword evidence="3" id="KW-0813">Transport</keyword>
<keyword evidence="5" id="KW-0997">Cell inner membrane</keyword>